<gene>
    <name evidence="12" type="ORF">EXIGLDRAFT_721439</name>
</gene>
<dbReference type="Proteomes" id="UP000077266">
    <property type="component" value="Unassembled WGS sequence"/>
</dbReference>
<dbReference type="CDD" id="cd12568">
    <property type="entry name" value="RRM3_MRD1"/>
    <property type="match status" value="1"/>
</dbReference>
<evidence type="ECO:0000256" key="10">
    <source>
        <dbReference type="SAM" id="MobiDB-lite"/>
    </source>
</evidence>
<accession>A0A165FRL2</accession>
<dbReference type="FunCoup" id="A0A165FRL2">
    <property type="interactions" value="957"/>
</dbReference>
<dbReference type="InterPro" id="IPR000504">
    <property type="entry name" value="RRM_dom"/>
</dbReference>
<evidence type="ECO:0000313" key="13">
    <source>
        <dbReference type="Proteomes" id="UP000077266"/>
    </source>
</evidence>
<keyword evidence="6 9" id="KW-0694">RNA-binding</keyword>
<evidence type="ECO:0000256" key="1">
    <source>
        <dbReference type="ARBA" id="ARBA00004123"/>
    </source>
</evidence>
<evidence type="ECO:0000256" key="9">
    <source>
        <dbReference type="PROSITE-ProRule" id="PRU00176"/>
    </source>
</evidence>
<dbReference type="Gene3D" id="3.30.70.330">
    <property type="match status" value="5"/>
</dbReference>
<evidence type="ECO:0000256" key="3">
    <source>
        <dbReference type="ARBA" id="ARBA00013428"/>
    </source>
</evidence>
<feature type="region of interest" description="Disordered" evidence="10">
    <location>
        <begin position="80"/>
        <end position="125"/>
    </location>
</feature>
<reference evidence="12 13" key="1">
    <citation type="journal article" date="2016" name="Mol. Biol. Evol.">
        <title>Comparative Genomics of Early-Diverging Mushroom-Forming Fungi Provides Insights into the Origins of Lignocellulose Decay Capabilities.</title>
        <authorList>
            <person name="Nagy L.G."/>
            <person name="Riley R."/>
            <person name="Tritt A."/>
            <person name="Adam C."/>
            <person name="Daum C."/>
            <person name="Floudas D."/>
            <person name="Sun H."/>
            <person name="Yadav J.S."/>
            <person name="Pangilinan J."/>
            <person name="Larsson K.H."/>
            <person name="Matsuura K."/>
            <person name="Barry K."/>
            <person name="Labutti K."/>
            <person name="Kuo R."/>
            <person name="Ohm R.A."/>
            <person name="Bhattacharya S.S."/>
            <person name="Shirouzu T."/>
            <person name="Yoshinaga Y."/>
            <person name="Martin F.M."/>
            <person name="Grigoriev I.V."/>
            <person name="Hibbett D.S."/>
        </authorList>
    </citation>
    <scope>NUCLEOTIDE SEQUENCE [LARGE SCALE GENOMIC DNA]</scope>
    <source>
        <strain evidence="12 13">HHB12029</strain>
    </source>
</reference>
<feature type="domain" description="RRM" evidence="11">
    <location>
        <begin position="223"/>
        <end position="301"/>
    </location>
</feature>
<dbReference type="InterPro" id="IPR034482">
    <property type="entry name" value="Mrd1_RRM3"/>
</dbReference>
<keyword evidence="4" id="KW-0698">rRNA processing</keyword>
<proteinExistence type="inferred from homology"/>
<dbReference type="OrthoDB" id="439639at2759"/>
<feature type="domain" description="RRM" evidence="11">
    <location>
        <begin position="523"/>
        <end position="606"/>
    </location>
</feature>
<evidence type="ECO:0000256" key="5">
    <source>
        <dbReference type="ARBA" id="ARBA00022737"/>
    </source>
</evidence>
<dbReference type="PANTHER" id="PTHR48039">
    <property type="entry name" value="RNA-BINDING MOTIF PROTEIN 14B"/>
    <property type="match status" value="1"/>
</dbReference>
<organism evidence="12 13">
    <name type="scientific">Exidia glandulosa HHB12029</name>
    <dbReference type="NCBI Taxonomy" id="1314781"/>
    <lineage>
        <taxon>Eukaryota</taxon>
        <taxon>Fungi</taxon>
        <taxon>Dikarya</taxon>
        <taxon>Basidiomycota</taxon>
        <taxon>Agaricomycotina</taxon>
        <taxon>Agaricomycetes</taxon>
        <taxon>Auriculariales</taxon>
        <taxon>Exidiaceae</taxon>
        <taxon>Exidia</taxon>
    </lineage>
</organism>
<dbReference type="InterPro" id="IPR051945">
    <property type="entry name" value="RRM_MRD1_RNA_proc_ribogen"/>
</dbReference>
<feature type="domain" description="RRM" evidence="11">
    <location>
        <begin position="406"/>
        <end position="478"/>
    </location>
</feature>
<feature type="region of interest" description="Disordered" evidence="10">
    <location>
        <begin position="131"/>
        <end position="150"/>
    </location>
</feature>
<dbReference type="CDD" id="cd12565">
    <property type="entry name" value="RRM1_MRD1"/>
    <property type="match status" value="1"/>
</dbReference>
<keyword evidence="13" id="KW-1185">Reference proteome</keyword>
<evidence type="ECO:0000313" key="12">
    <source>
        <dbReference type="EMBL" id="KZV89423.1"/>
    </source>
</evidence>
<feature type="region of interest" description="Disordered" evidence="10">
    <location>
        <begin position="186"/>
        <end position="220"/>
    </location>
</feature>
<dbReference type="CDD" id="cd12316">
    <property type="entry name" value="RRM3_RBM19_RRM2_MRD1"/>
    <property type="match status" value="1"/>
</dbReference>
<name>A0A165FRL2_EXIGL</name>
<dbReference type="GO" id="GO:1990904">
    <property type="term" value="C:ribonucleoprotein complex"/>
    <property type="evidence" value="ECO:0007669"/>
    <property type="project" value="UniProtKB-KW"/>
</dbReference>
<feature type="domain" description="RRM" evidence="11">
    <location>
        <begin position="626"/>
        <end position="703"/>
    </location>
</feature>
<feature type="compositionally biased region" description="Basic and acidic residues" evidence="10">
    <location>
        <begin position="100"/>
        <end position="116"/>
    </location>
</feature>
<dbReference type="STRING" id="1314781.A0A165FRL2"/>
<comment type="subcellular location">
    <subcellularLocation>
        <location evidence="1">Nucleus</location>
    </subcellularLocation>
</comment>
<dbReference type="GO" id="GO:0006364">
    <property type="term" value="P:rRNA processing"/>
    <property type="evidence" value="ECO:0007669"/>
    <property type="project" value="UniProtKB-KW"/>
</dbReference>
<dbReference type="PROSITE" id="PS50102">
    <property type="entry name" value="RRM"/>
    <property type="match status" value="5"/>
</dbReference>
<protein>
    <recommendedName>
        <fullName evidence="3">Multiple RNA-binding domain-containing protein 1</fullName>
    </recommendedName>
</protein>
<dbReference type="AlphaFoldDB" id="A0A165FRL2"/>
<dbReference type="InterPro" id="IPR014783">
    <property type="entry name" value="Cu2_ascorb_mOase_CS-2"/>
</dbReference>
<comment type="similarity">
    <text evidence="2">Belongs to the RRM MRD1 family.</text>
</comment>
<dbReference type="GO" id="GO:0005634">
    <property type="term" value="C:nucleus"/>
    <property type="evidence" value="ECO:0007669"/>
    <property type="project" value="UniProtKB-SubCell"/>
</dbReference>
<evidence type="ECO:0000256" key="4">
    <source>
        <dbReference type="ARBA" id="ARBA00022552"/>
    </source>
</evidence>
<dbReference type="InParanoid" id="A0A165FRL2"/>
<keyword evidence="8" id="KW-0687">Ribonucleoprotein</keyword>
<dbReference type="PROSITE" id="PS00085">
    <property type="entry name" value="CU2_MONOOXYGENASE_2"/>
    <property type="match status" value="1"/>
</dbReference>
<evidence type="ECO:0000256" key="6">
    <source>
        <dbReference type="ARBA" id="ARBA00022884"/>
    </source>
</evidence>
<dbReference type="SMART" id="SM00360">
    <property type="entry name" value="RRM"/>
    <property type="match status" value="5"/>
</dbReference>
<keyword evidence="5" id="KW-0677">Repeat</keyword>
<dbReference type="GO" id="GO:0016715">
    <property type="term" value="F:oxidoreductase activity, acting on paired donors, with incorporation or reduction of molecular oxygen, reduced ascorbate as one donor, and incorporation of one atom of oxygen"/>
    <property type="evidence" value="ECO:0007669"/>
    <property type="project" value="InterPro"/>
</dbReference>
<dbReference type="InterPro" id="IPR035979">
    <property type="entry name" value="RBD_domain_sf"/>
</dbReference>
<dbReference type="Pfam" id="PF00076">
    <property type="entry name" value="RRM_1"/>
    <property type="match status" value="5"/>
</dbReference>
<keyword evidence="7" id="KW-0539">Nucleus</keyword>
<dbReference type="PANTHER" id="PTHR48039:SF5">
    <property type="entry name" value="RNA-BINDING PROTEIN 28"/>
    <property type="match status" value="1"/>
</dbReference>
<sequence>MSRLIVKGLPSYLTESRLREHFATKGIVTDTKILYNQDGTSRRFGFVGFKSDKDAQVAKEYFDATYIGTSKIFVQVVQGTKDAPAPRPHKRPRLTGPDDTPERPTVETKKTEPSKPDKKKSAKLDEFVKVMQPKKGRAWSNGEEPVEPTPVDVDMAEDAQSEPEEIPEGVSDLEWMRRRMKTTVLDDSNEKAFEQSDDEDNAQPTHKNKDVQDATNEPTEISPRLFVRNLAFSCTEADLTAHFAPYGTLAQVHIPLDPATKTSKGLAFVTFSTPEEAVAAREALDGTSFQGRLLHILPAIERRKAPALSAEQLSVKARKEQNRKLNAGKEFNWAMLYMNADAVASSIADRMKIDKSVILNPDDGEGGNAAVKLALAETHVINETKTYFEDEGVSLESFTSRQRSDTIILVKNIPYGTSTQELRELFEPHGTVVRLLLPPAGTIAVVEFAHASDAGKAFKAVAYKRLKNSVVYLEYGPLGMFTAPPASSSKAVPTKKPEGGVVRVQDKDAIVAADSQGEIASGSTLFVKNLAFSTTPDRLRAVFSHLPGFVFVRVQEKPDPKRPGATLSMGYGFVGFKTPEDAKSALAGMQGFVLDGHELAVKFAARGTEDEKDDGKGAGMGARKSAKMIVKNVPFEASKKDLRELFGAHGHLKSVRLPKKFNSRSRGFAFLEFVSRQEAEHAFATLRHTHLLGRHLVLEWASEESVDVEELRDKTRAGFGDGKELANRKRKLVLDDDDAPAEEED</sequence>
<dbReference type="InterPro" id="IPR012677">
    <property type="entry name" value="Nucleotide-bd_a/b_plait_sf"/>
</dbReference>
<evidence type="ECO:0000256" key="2">
    <source>
        <dbReference type="ARBA" id="ARBA00008033"/>
    </source>
</evidence>
<dbReference type="GO" id="GO:0003729">
    <property type="term" value="F:mRNA binding"/>
    <property type="evidence" value="ECO:0007669"/>
    <property type="project" value="TreeGrafter"/>
</dbReference>
<dbReference type="SUPFAM" id="SSF54928">
    <property type="entry name" value="RNA-binding domain, RBD"/>
    <property type="match status" value="3"/>
</dbReference>
<dbReference type="EMBL" id="KV426073">
    <property type="protein sequence ID" value="KZV89423.1"/>
    <property type="molecule type" value="Genomic_DNA"/>
</dbReference>
<evidence type="ECO:0000256" key="8">
    <source>
        <dbReference type="ARBA" id="ARBA00023274"/>
    </source>
</evidence>
<feature type="domain" description="RRM" evidence="11">
    <location>
        <begin position="2"/>
        <end position="79"/>
    </location>
</feature>
<evidence type="ECO:0000259" key="11">
    <source>
        <dbReference type="PROSITE" id="PS50102"/>
    </source>
</evidence>
<evidence type="ECO:0000256" key="7">
    <source>
        <dbReference type="ARBA" id="ARBA00023242"/>
    </source>
</evidence>
<dbReference type="CDD" id="cd12320">
    <property type="entry name" value="RRM6_RBM19_RRM5_MRD1"/>
    <property type="match status" value="1"/>
</dbReference>